<feature type="compositionally biased region" description="Basic and acidic residues" evidence="1">
    <location>
        <begin position="1145"/>
        <end position="1156"/>
    </location>
</feature>
<protein>
    <recommendedName>
        <fullName evidence="2">Nucleolar 27S pre-rRNA processing Urb2/Npa2 C-terminal domain-containing protein</fullName>
    </recommendedName>
</protein>
<reference evidence="3" key="1">
    <citation type="journal article" date="2023" name="Mol. Biol. Evol.">
        <title>Third-Generation Sequencing Reveals the Adaptive Role of the Epigenome in Three Deep-Sea Polychaetes.</title>
        <authorList>
            <person name="Perez M."/>
            <person name="Aroh O."/>
            <person name="Sun Y."/>
            <person name="Lan Y."/>
            <person name="Juniper S.K."/>
            <person name="Young C.R."/>
            <person name="Angers B."/>
            <person name="Qian P.Y."/>
        </authorList>
    </citation>
    <scope>NUCLEOTIDE SEQUENCE</scope>
    <source>
        <strain evidence="3">P08H-3</strain>
    </source>
</reference>
<evidence type="ECO:0000259" key="2">
    <source>
        <dbReference type="Pfam" id="PF10441"/>
    </source>
</evidence>
<dbReference type="Proteomes" id="UP001208570">
    <property type="component" value="Unassembled WGS sequence"/>
</dbReference>
<evidence type="ECO:0000256" key="1">
    <source>
        <dbReference type="SAM" id="MobiDB-lite"/>
    </source>
</evidence>
<dbReference type="GO" id="GO:0042254">
    <property type="term" value="P:ribosome biogenesis"/>
    <property type="evidence" value="ECO:0007669"/>
    <property type="project" value="TreeGrafter"/>
</dbReference>
<feature type="region of interest" description="Disordered" evidence="1">
    <location>
        <begin position="1145"/>
        <end position="1172"/>
    </location>
</feature>
<dbReference type="PANTHER" id="PTHR15682">
    <property type="entry name" value="UNHEALTHY RIBOSOME BIOGENESIS PROTEIN 2 HOMOLOG"/>
    <property type="match status" value="1"/>
</dbReference>
<dbReference type="PANTHER" id="PTHR15682:SF2">
    <property type="entry name" value="UNHEALTHY RIBOSOME BIOGENESIS PROTEIN 2 HOMOLOG"/>
    <property type="match status" value="1"/>
</dbReference>
<proteinExistence type="predicted"/>
<organism evidence="3 4">
    <name type="scientific">Paralvinella palmiformis</name>
    <dbReference type="NCBI Taxonomy" id="53620"/>
    <lineage>
        <taxon>Eukaryota</taxon>
        <taxon>Metazoa</taxon>
        <taxon>Spiralia</taxon>
        <taxon>Lophotrochozoa</taxon>
        <taxon>Annelida</taxon>
        <taxon>Polychaeta</taxon>
        <taxon>Sedentaria</taxon>
        <taxon>Canalipalpata</taxon>
        <taxon>Terebellida</taxon>
        <taxon>Terebelliformia</taxon>
        <taxon>Alvinellidae</taxon>
        <taxon>Paralvinella</taxon>
    </lineage>
</organism>
<dbReference type="Pfam" id="PF10441">
    <property type="entry name" value="Urb2"/>
    <property type="match status" value="1"/>
</dbReference>
<name>A0AAD9MZJ6_9ANNE</name>
<dbReference type="InterPro" id="IPR018849">
    <property type="entry name" value="Urb2/Npa2_C"/>
</dbReference>
<dbReference type="GO" id="GO:0005730">
    <property type="term" value="C:nucleolus"/>
    <property type="evidence" value="ECO:0007669"/>
    <property type="project" value="TreeGrafter"/>
</dbReference>
<accession>A0AAD9MZJ6</accession>
<dbReference type="EMBL" id="JAODUP010000448">
    <property type="protein sequence ID" value="KAK2149516.1"/>
    <property type="molecule type" value="Genomic_DNA"/>
</dbReference>
<sequence>MMYSLLNDRSILITDKVKVVRFSWRYPCEDWPNKDQELLDWLSATLLNRKRISPEDCRGVWKCLHDVLHTTRCHRQICDSRQLVLKPALYQLLLNELARHTGSSDQCEIIISCCYKLLTSPVFGRVWSSRLDNLLHLLNHGIRLCVEQMDSQLSSQLLQLLSNASCIYTAGCRKSGSPQQIIQQISQKLLLPVAIFRQAAEIYNGELVEQLKETVQMLETTLLTALYPSEMAGNYELYLKLKTVEEKSESVPPKHISVLFNQISLYLQATEKREKSILNILPLLFEGFIQQYMTREMCFQYCQFLFQLLHVLPCTSSVTIETRTQLEVEEQLNAIEQLLKIAIEKDVYNMAADHVSGDKQLSWYRLFTRWLNAVEVGKRSTVWFKIQCHLLELNYAIIEPDLKTFLHVTWLHVGQLGDARATQAQLLCDLVTMYTQLRQLPKLFGRLVEILQESDLRETVYFPQKLDICGTSKLGSTVGPFYGDIALSQQEIPSLEYADKVITSSLLQNFLKQPLTVILSIWQNLMENGVTNYLSDGSSREALGLLCHLLSILLSSIRVVEQGITQQVQTQIQDLMMRMGRDVLVHLVKDVIGKRSSDHHAAIVLELIHSWGQLQLLMVKFLMFGGGYDTETIHCYLKTKQWLKLGQTLRDRNSAKCTLFWIKLQHQNLRCKLCDGQSDVVAPFVVQAVDETLHHLNQMVTPKVTWNQQLLSATADNLHVAIWSALCDLLPVVAQLLTDKQMETIAHYVVQALSERTSEAEGTVSMTSITKSLVTDGCIWEIPKLTTAIIQCLWSKVSSLLCGVSSDRPRKKRRLSSSCSVPELLQNIAQSDMKDSDKVTSFCDKVHSVLESAPSVKDKEMVRVDRITDLLQVMDQQPLLYLSPSNQLKHVMCLLTLLSSLERTEQVCSVLDIGLNQLLLSYSSPQSRHLSQHISPVFVLKWLASDVHKQLTKSSCGCLLQLYNIIYRQTCCSGHQQGSLNVLTKECISHWNGKKEDKWTFNILVLMLDSTVKILKKTYIAKDVIDGVQSIQMMLSQWLQLTVSQWWRSSDPEPMVNAIRTPAVKALALKGYSAVIGSSRKTAESRDELTRGMCNVCLELLESEGGDPDVVECCLIFIKAVCNTKPELEASIPNNCDVCVSDKDFDSDDSPDKTGSVDDDDEIDDAPHKDEPPEYITMFISRSWECLLHLLQHSFSPDQDHKSPDSYQMDRDIQSTLGHLAGVATDKQFLSWLNVLLNNVCLDISSRSPQDTILSLHTWTVLLESVSVRSHQKRLLTASQHLLFRIHHLVVELDINTTWYCSLLTAALTAEVSLLLTQKTCCSVSLNDLSTGDFIVIFPIIQKVIALILDHYQECASTRISIICLTCRHLLKALIWQGRQKCEGVSDHHVKRLAQCAQLLESLLSQLCSYKTECTKVAAYLVTDYTSSLHKVTLLPQVKSNLLLGIYHCLRACDEHAIALLHATLSHGQQEIFKSIYTEYNKYYKYTGKI</sequence>
<dbReference type="InterPro" id="IPR052609">
    <property type="entry name" value="Ribosome_Biogenesis_Reg"/>
</dbReference>
<evidence type="ECO:0000313" key="3">
    <source>
        <dbReference type="EMBL" id="KAK2149516.1"/>
    </source>
</evidence>
<feature type="domain" description="Nucleolar 27S pre-rRNA processing Urb2/Npa2 C-terminal" evidence="2">
    <location>
        <begin position="1314"/>
        <end position="1489"/>
    </location>
</feature>
<evidence type="ECO:0000313" key="4">
    <source>
        <dbReference type="Proteomes" id="UP001208570"/>
    </source>
</evidence>
<comment type="caution">
    <text evidence="3">The sequence shown here is derived from an EMBL/GenBank/DDBJ whole genome shotgun (WGS) entry which is preliminary data.</text>
</comment>
<gene>
    <name evidence="3" type="ORF">LSH36_448g01028</name>
</gene>
<keyword evidence="4" id="KW-1185">Reference proteome</keyword>